<sequence length="92" mass="10256">MHPPAIKLSDHESNPDSLEMGIKVAWGLAIGWPIGMYVTVFSTKGCNSVILKKFLKVLKHLTSSIIDWVTSCGYLFQEVILELKERHGLSSN</sequence>
<dbReference type="Proteomes" id="UP000774326">
    <property type="component" value="Unassembled WGS sequence"/>
</dbReference>
<evidence type="ECO:0000256" key="1">
    <source>
        <dbReference type="SAM" id="Phobius"/>
    </source>
</evidence>
<keyword evidence="3" id="KW-1185">Reference proteome</keyword>
<evidence type="ECO:0000313" key="3">
    <source>
        <dbReference type="Proteomes" id="UP000774326"/>
    </source>
</evidence>
<keyword evidence="1" id="KW-0812">Transmembrane</keyword>
<gene>
    <name evidence="2" type="ORF">WICPIJ_004504</name>
</gene>
<proteinExistence type="predicted"/>
<reference evidence="2" key="2">
    <citation type="submission" date="2021-01" db="EMBL/GenBank/DDBJ databases">
        <authorList>
            <person name="Schikora-Tamarit M.A."/>
        </authorList>
    </citation>
    <scope>NUCLEOTIDE SEQUENCE</scope>
    <source>
        <strain evidence="2">CBS2887</strain>
    </source>
</reference>
<reference evidence="2" key="1">
    <citation type="journal article" date="2021" name="Open Biol.">
        <title>Shared evolutionary footprints suggest mitochondrial oxidative damage underlies multiple complex I losses in fungi.</title>
        <authorList>
            <person name="Schikora-Tamarit M.A."/>
            <person name="Marcet-Houben M."/>
            <person name="Nosek J."/>
            <person name="Gabaldon T."/>
        </authorList>
    </citation>
    <scope>NUCLEOTIDE SEQUENCE</scope>
    <source>
        <strain evidence="2">CBS2887</strain>
    </source>
</reference>
<name>A0A9P8Q5J9_WICPI</name>
<protein>
    <submittedName>
        <fullName evidence="2">Uncharacterized protein</fullName>
    </submittedName>
</protein>
<organism evidence="2 3">
    <name type="scientific">Wickerhamomyces pijperi</name>
    <name type="common">Yeast</name>
    <name type="synonym">Pichia pijperi</name>
    <dbReference type="NCBI Taxonomy" id="599730"/>
    <lineage>
        <taxon>Eukaryota</taxon>
        <taxon>Fungi</taxon>
        <taxon>Dikarya</taxon>
        <taxon>Ascomycota</taxon>
        <taxon>Saccharomycotina</taxon>
        <taxon>Saccharomycetes</taxon>
        <taxon>Phaffomycetales</taxon>
        <taxon>Wickerhamomycetaceae</taxon>
        <taxon>Wickerhamomyces</taxon>
    </lineage>
</organism>
<dbReference type="EMBL" id="JAEUBG010002418">
    <property type="protein sequence ID" value="KAH3684533.1"/>
    <property type="molecule type" value="Genomic_DNA"/>
</dbReference>
<comment type="caution">
    <text evidence="2">The sequence shown here is derived from an EMBL/GenBank/DDBJ whole genome shotgun (WGS) entry which is preliminary data.</text>
</comment>
<keyword evidence="1" id="KW-0472">Membrane</keyword>
<feature type="transmembrane region" description="Helical" evidence="1">
    <location>
        <begin position="24"/>
        <end position="43"/>
    </location>
</feature>
<evidence type="ECO:0000313" key="2">
    <source>
        <dbReference type="EMBL" id="KAH3684533.1"/>
    </source>
</evidence>
<accession>A0A9P8Q5J9</accession>
<keyword evidence="1" id="KW-1133">Transmembrane helix</keyword>
<dbReference type="AlphaFoldDB" id="A0A9P8Q5J9"/>